<gene>
    <name evidence="1" type="ORF">MA16_Dca013477</name>
</gene>
<reference evidence="1 2" key="2">
    <citation type="journal article" date="2017" name="Nature">
        <title>The Apostasia genome and the evolution of orchids.</title>
        <authorList>
            <person name="Zhang G.Q."/>
            <person name="Liu K.W."/>
            <person name="Li Z."/>
            <person name="Lohaus R."/>
            <person name="Hsiao Y.Y."/>
            <person name="Niu S.C."/>
            <person name="Wang J.Y."/>
            <person name="Lin Y.C."/>
            <person name="Xu Q."/>
            <person name="Chen L.J."/>
            <person name="Yoshida K."/>
            <person name="Fujiwara S."/>
            <person name="Wang Z.W."/>
            <person name="Zhang Y.Q."/>
            <person name="Mitsuda N."/>
            <person name="Wang M."/>
            <person name="Liu G.H."/>
            <person name="Pecoraro L."/>
            <person name="Huang H.X."/>
            <person name="Xiao X.J."/>
            <person name="Lin M."/>
            <person name="Wu X.Y."/>
            <person name="Wu W.L."/>
            <person name="Chen Y.Y."/>
            <person name="Chang S.B."/>
            <person name="Sakamoto S."/>
            <person name="Ohme-Takagi M."/>
            <person name="Yagi M."/>
            <person name="Zeng S.J."/>
            <person name="Shen C.Y."/>
            <person name="Yeh C.M."/>
            <person name="Luo Y.B."/>
            <person name="Tsai W.C."/>
            <person name="Van de Peer Y."/>
            <person name="Liu Z.J."/>
        </authorList>
    </citation>
    <scope>NUCLEOTIDE SEQUENCE [LARGE SCALE GENOMIC DNA]</scope>
    <source>
        <tissue evidence="1">The whole plant</tissue>
    </source>
</reference>
<sequence length="218" mass="24607">MKEVKKCCRRRLPSEEGTSLKEAKNSSTLRCDRVRTRRSALMEVWNYGRNIVVITSVLRFRSITLSLVETLDQQEGSNTGGKSSKEAKKTFIYSFNALSHASWLRWELGQIRVNFGLFKLNDLVPAHTAPERFPASWTPEIPPAKALFSNSSRSGCSFLLWYSLTSPLFCSSPYVARHRLRSPTVTGRHRRSPDVADNHRTSLTVIALLTGESSSSDR</sequence>
<accession>A0A2I0W452</accession>
<proteinExistence type="predicted"/>
<protein>
    <submittedName>
        <fullName evidence="1">Uncharacterized protein</fullName>
    </submittedName>
</protein>
<evidence type="ECO:0000313" key="1">
    <source>
        <dbReference type="EMBL" id="PKU70441.1"/>
    </source>
</evidence>
<name>A0A2I0W452_9ASPA</name>
<dbReference type="Proteomes" id="UP000233837">
    <property type="component" value="Unassembled WGS sequence"/>
</dbReference>
<organism evidence="1 2">
    <name type="scientific">Dendrobium catenatum</name>
    <dbReference type="NCBI Taxonomy" id="906689"/>
    <lineage>
        <taxon>Eukaryota</taxon>
        <taxon>Viridiplantae</taxon>
        <taxon>Streptophyta</taxon>
        <taxon>Embryophyta</taxon>
        <taxon>Tracheophyta</taxon>
        <taxon>Spermatophyta</taxon>
        <taxon>Magnoliopsida</taxon>
        <taxon>Liliopsida</taxon>
        <taxon>Asparagales</taxon>
        <taxon>Orchidaceae</taxon>
        <taxon>Epidendroideae</taxon>
        <taxon>Malaxideae</taxon>
        <taxon>Dendrobiinae</taxon>
        <taxon>Dendrobium</taxon>
    </lineage>
</organism>
<reference evidence="1 2" key="1">
    <citation type="journal article" date="2016" name="Sci. Rep.">
        <title>The Dendrobium catenatum Lindl. genome sequence provides insights into polysaccharide synthase, floral development and adaptive evolution.</title>
        <authorList>
            <person name="Zhang G.Q."/>
            <person name="Xu Q."/>
            <person name="Bian C."/>
            <person name="Tsai W.C."/>
            <person name="Yeh C.M."/>
            <person name="Liu K.W."/>
            <person name="Yoshida K."/>
            <person name="Zhang L.S."/>
            <person name="Chang S.B."/>
            <person name="Chen F."/>
            <person name="Shi Y."/>
            <person name="Su Y.Y."/>
            <person name="Zhang Y.Q."/>
            <person name="Chen L.J."/>
            <person name="Yin Y."/>
            <person name="Lin M."/>
            <person name="Huang H."/>
            <person name="Deng H."/>
            <person name="Wang Z.W."/>
            <person name="Zhu S.L."/>
            <person name="Zhao X."/>
            <person name="Deng C."/>
            <person name="Niu S.C."/>
            <person name="Huang J."/>
            <person name="Wang M."/>
            <person name="Liu G.H."/>
            <person name="Yang H.J."/>
            <person name="Xiao X.J."/>
            <person name="Hsiao Y.Y."/>
            <person name="Wu W.L."/>
            <person name="Chen Y.Y."/>
            <person name="Mitsuda N."/>
            <person name="Ohme-Takagi M."/>
            <person name="Luo Y.B."/>
            <person name="Van de Peer Y."/>
            <person name="Liu Z.J."/>
        </authorList>
    </citation>
    <scope>NUCLEOTIDE SEQUENCE [LARGE SCALE GENOMIC DNA]</scope>
    <source>
        <tissue evidence="1">The whole plant</tissue>
    </source>
</reference>
<evidence type="ECO:0000313" key="2">
    <source>
        <dbReference type="Proteomes" id="UP000233837"/>
    </source>
</evidence>
<dbReference type="EMBL" id="KZ502937">
    <property type="protein sequence ID" value="PKU70441.1"/>
    <property type="molecule type" value="Genomic_DNA"/>
</dbReference>
<keyword evidence="2" id="KW-1185">Reference proteome</keyword>
<dbReference type="AlphaFoldDB" id="A0A2I0W452"/>